<name>A0ABX6K8M7_SALCS</name>
<reference evidence="3 4" key="1">
    <citation type="submission" date="2020-03" db="EMBL/GenBank/DDBJ databases">
        <title>Genome mining reveals the biosynthetic pathways of PHA and ectoines of the halophilic strain Salinivibrio costicola M318 isolated from fermented shrimp paste.</title>
        <authorList>
            <person name="Doan T.V."/>
            <person name="Tran L.T."/>
            <person name="Trieu T.A."/>
            <person name="Nguyen Q.V."/>
            <person name="Quach T.N."/>
            <person name="Phi T.Q."/>
            <person name="Kumar S."/>
        </authorList>
    </citation>
    <scope>NUCLEOTIDE SEQUENCE [LARGE SCALE GENOMIC DNA]</scope>
    <source>
        <strain evidence="3 4">M318</strain>
    </source>
</reference>
<dbReference type="Pfam" id="PF00534">
    <property type="entry name" value="Glycos_transf_1"/>
    <property type="match status" value="1"/>
</dbReference>
<dbReference type="Gene3D" id="3.40.50.2000">
    <property type="entry name" value="Glycogen Phosphorylase B"/>
    <property type="match status" value="2"/>
</dbReference>
<sequence>MKTVLHIITSLGSGGAEGVLYRLCAHSNNYKHIVINLTSKSFYNKKLEALNVNVYNIEMDKNFFKFIEIIKIIKREKPDTVQTWMYHADFLGGILAKLLGVNRVFWCVRNSNLKFGQSSFNTILVSKICSFLSYFIPNRIISCAHVAMDYHTSVGYKKNKFVVIPNGVEANTFYYDREMCRVKNEKKTPTIGMIARFDRQKDHGNLFQALKSISQRGYEFKVRLVGRGINNKNQELSKLILESGLVVDTDVFLVDETQSIRQQIDKIDIHVLSSAYGEGFPNTISETMACGVPNVVTNVGDSAHIVGDYGIVVPHSDSQSLATAIIEYIDIRKEKRDWEILQKKCEERIRLNFSTITMVDKFETVWAE</sequence>
<protein>
    <submittedName>
        <fullName evidence="3">Glycosyltransferase</fullName>
    </submittedName>
</protein>
<evidence type="ECO:0000313" key="3">
    <source>
        <dbReference type="EMBL" id="QIR06486.1"/>
    </source>
</evidence>
<dbReference type="InterPro" id="IPR001296">
    <property type="entry name" value="Glyco_trans_1"/>
</dbReference>
<dbReference type="PANTHER" id="PTHR12526:SF630">
    <property type="entry name" value="GLYCOSYLTRANSFERASE"/>
    <property type="match status" value="1"/>
</dbReference>
<dbReference type="Pfam" id="PF13439">
    <property type="entry name" value="Glyco_transf_4"/>
    <property type="match status" value="1"/>
</dbReference>
<feature type="domain" description="Glycosyl transferase family 1" evidence="1">
    <location>
        <begin position="184"/>
        <end position="338"/>
    </location>
</feature>
<evidence type="ECO:0000259" key="2">
    <source>
        <dbReference type="Pfam" id="PF13439"/>
    </source>
</evidence>
<dbReference type="InterPro" id="IPR028098">
    <property type="entry name" value="Glyco_trans_4-like_N"/>
</dbReference>
<accession>A0ABX6K8M7</accession>
<dbReference type="RefSeq" id="WP_167314613.1">
    <property type="nucleotide sequence ID" value="NZ_CP050266.1"/>
</dbReference>
<dbReference type="EMBL" id="CP050266">
    <property type="protein sequence ID" value="QIR06486.1"/>
    <property type="molecule type" value="Genomic_DNA"/>
</dbReference>
<evidence type="ECO:0000313" key="4">
    <source>
        <dbReference type="Proteomes" id="UP000501408"/>
    </source>
</evidence>
<evidence type="ECO:0000259" key="1">
    <source>
        <dbReference type="Pfam" id="PF00534"/>
    </source>
</evidence>
<gene>
    <name evidence="3" type="ORF">HBA18_08980</name>
</gene>
<dbReference type="SUPFAM" id="SSF53756">
    <property type="entry name" value="UDP-Glycosyltransferase/glycogen phosphorylase"/>
    <property type="match status" value="1"/>
</dbReference>
<dbReference type="Proteomes" id="UP000501408">
    <property type="component" value="Chromosome 1"/>
</dbReference>
<feature type="domain" description="Glycosyltransferase subfamily 4-like N-terminal" evidence="2">
    <location>
        <begin position="14"/>
        <end position="170"/>
    </location>
</feature>
<organism evidence="3 4">
    <name type="scientific">Salinivibrio costicola</name>
    <name type="common">Vibrio costicola</name>
    <dbReference type="NCBI Taxonomy" id="51367"/>
    <lineage>
        <taxon>Bacteria</taxon>
        <taxon>Pseudomonadati</taxon>
        <taxon>Pseudomonadota</taxon>
        <taxon>Gammaproteobacteria</taxon>
        <taxon>Vibrionales</taxon>
        <taxon>Vibrionaceae</taxon>
        <taxon>Salinivibrio</taxon>
    </lineage>
</organism>
<proteinExistence type="predicted"/>
<keyword evidence="4" id="KW-1185">Reference proteome</keyword>
<dbReference type="PANTHER" id="PTHR12526">
    <property type="entry name" value="GLYCOSYLTRANSFERASE"/>
    <property type="match status" value="1"/>
</dbReference>